<organism evidence="1 2">
    <name type="scientific">Phaeocystidibacter marisrubri</name>
    <dbReference type="NCBI Taxonomy" id="1577780"/>
    <lineage>
        <taxon>Bacteria</taxon>
        <taxon>Pseudomonadati</taxon>
        <taxon>Bacteroidota</taxon>
        <taxon>Flavobacteriia</taxon>
        <taxon>Flavobacteriales</taxon>
        <taxon>Phaeocystidibacteraceae</taxon>
        <taxon>Phaeocystidibacter</taxon>
    </lineage>
</organism>
<evidence type="ECO:0000313" key="2">
    <source>
        <dbReference type="Proteomes" id="UP000484164"/>
    </source>
</evidence>
<dbReference type="Proteomes" id="UP000484164">
    <property type="component" value="Unassembled WGS sequence"/>
</dbReference>
<protein>
    <submittedName>
        <fullName evidence="1">DUF4837 family protein</fullName>
    </submittedName>
</protein>
<dbReference type="RefSeq" id="WP_151693816.1">
    <property type="nucleotide sequence ID" value="NZ_BMGX01000001.1"/>
</dbReference>
<proteinExistence type="predicted"/>
<gene>
    <name evidence="1" type="ORF">F8C82_11955</name>
</gene>
<accession>A0A6L3ZHC8</accession>
<comment type="caution">
    <text evidence="1">The sequence shown here is derived from an EMBL/GenBank/DDBJ whole genome shotgun (WGS) entry which is preliminary data.</text>
</comment>
<dbReference type="AlphaFoldDB" id="A0A6L3ZHC8"/>
<sequence>MKNAFLLLASIIVFASCDREVKEVLPSSSGTHNEMMLVIDEGMWEGELGNLLRKDLEEPVNGLPNAEPLFIIHQVDQEAFGDFFERYKSIVQFAIIPDSTGYSVGYNQWASPQIVVSFIAPSKLGLAQLFKEKKDQFINTLQKHDRQILLNRIRQSAYSTLPPALAKVGIKNMVLPDAFTVTQEKDSLIILYSQYRESNRAIFIHTRPISELAPGSDMISVRDTILKYNFEGPSEGSYPGTEMRIPPILTTTSIDGKMAFELRGLWRTYNDFMGGSFLSYAIYDEEHNRIVTVESFMYGVKAKKYKVMQELEAILRSVELN</sequence>
<dbReference type="OrthoDB" id="1115230at2"/>
<keyword evidence="2" id="KW-1185">Reference proteome</keyword>
<reference evidence="1 2" key="1">
    <citation type="submission" date="2019-10" db="EMBL/GenBank/DDBJ databases">
        <title>Genome sequence of Phaeocystidibacter marisrubri JCM30614 (type strain).</title>
        <authorList>
            <person name="Bowman J.P."/>
        </authorList>
    </citation>
    <scope>NUCLEOTIDE SEQUENCE [LARGE SCALE GENOMIC DNA]</scope>
    <source>
        <strain evidence="1 2">JCM 30614</strain>
    </source>
</reference>
<name>A0A6L3ZHC8_9FLAO</name>
<dbReference type="InterPro" id="IPR032286">
    <property type="entry name" value="DUF4837"/>
</dbReference>
<evidence type="ECO:0000313" key="1">
    <source>
        <dbReference type="EMBL" id="KAB2816389.1"/>
    </source>
</evidence>
<dbReference type="Pfam" id="PF16125">
    <property type="entry name" value="DUF4837"/>
    <property type="match status" value="1"/>
</dbReference>
<dbReference type="PROSITE" id="PS51257">
    <property type="entry name" value="PROKAR_LIPOPROTEIN"/>
    <property type="match status" value="1"/>
</dbReference>
<dbReference type="EMBL" id="WBVQ01000002">
    <property type="protein sequence ID" value="KAB2816389.1"/>
    <property type="molecule type" value="Genomic_DNA"/>
</dbReference>